<dbReference type="EMBL" id="CAUYUJ010016469">
    <property type="protein sequence ID" value="CAK0865628.1"/>
    <property type="molecule type" value="Genomic_DNA"/>
</dbReference>
<feature type="compositionally biased region" description="Basic residues" evidence="1">
    <location>
        <begin position="352"/>
        <end position="372"/>
    </location>
</feature>
<gene>
    <name evidence="2" type="ORF">PCOR1329_LOCUS53095</name>
</gene>
<feature type="compositionally biased region" description="Low complexity" evidence="1">
    <location>
        <begin position="264"/>
        <end position="275"/>
    </location>
</feature>
<comment type="caution">
    <text evidence="2">The sequence shown here is derived from an EMBL/GenBank/DDBJ whole genome shotgun (WGS) entry which is preliminary data.</text>
</comment>
<feature type="compositionally biased region" description="Gly residues" evidence="1">
    <location>
        <begin position="134"/>
        <end position="145"/>
    </location>
</feature>
<feature type="compositionally biased region" description="Basic residues" evidence="1">
    <location>
        <begin position="321"/>
        <end position="333"/>
    </location>
</feature>
<evidence type="ECO:0000313" key="3">
    <source>
        <dbReference type="Proteomes" id="UP001189429"/>
    </source>
</evidence>
<name>A0ABN9V1M5_9DINO</name>
<sequence>RRGSSSCCLSAATLAQAPSGSRAQQGRARRARRRLPAPLPRPRWDARLPAAAGLSRGAAQGRRRWEGALHAARRAKDACRGPASLRGAPRRLRGALRGEPWRRGLREHHRGVHAGAAGRLCLLRRAARGRAARGRGGAGACGGAGRQPAEASVAPGPQALCRRRAPGDERGRAARALRGARTCGARVAPEAPRRQAAQATPGLRLRRLLRARRRGFAAGRPVLQVPGGGGLSPRGEARPKQPRDPERPALEPGAPTAARRRRGLAVPQPALAAVPRVEPQGWPREHPAPGADGGPPRPGVPRGARRAARPPPAAAREASAPRRHGGAVRRGARRPGGAGARPPGGHAGPLRGLRRVRGGARRARTFAPRRRAPAASSRAARRHAQERAPAPERPSVRASSSSAAAFFSSSLYASAPSPPPPPPSPARAVAKIAAVFHAT</sequence>
<feature type="compositionally biased region" description="Low complexity" evidence="1">
    <location>
        <begin position="1"/>
        <end position="17"/>
    </location>
</feature>
<evidence type="ECO:0000313" key="2">
    <source>
        <dbReference type="EMBL" id="CAK0865628.1"/>
    </source>
</evidence>
<feature type="compositionally biased region" description="Low complexity" evidence="1">
    <location>
        <begin position="340"/>
        <end position="351"/>
    </location>
</feature>
<feature type="region of interest" description="Disordered" evidence="1">
    <location>
        <begin position="133"/>
        <end position="205"/>
    </location>
</feature>
<feature type="non-terminal residue" evidence="2">
    <location>
        <position position="1"/>
    </location>
</feature>
<organism evidence="2 3">
    <name type="scientific">Prorocentrum cordatum</name>
    <dbReference type="NCBI Taxonomy" id="2364126"/>
    <lineage>
        <taxon>Eukaryota</taxon>
        <taxon>Sar</taxon>
        <taxon>Alveolata</taxon>
        <taxon>Dinophyceae</taxon>
        <taxon>Prorocentrales</taxon>
        <taxon>Prorocentraceae</taxon>
        <taxon>Prorocentrum</taxon>
    </lineage>
</organism>
<feature type="region of interest" description="Disordered" evidence="1">
    <location>
        <begin position="219"/>
        <end position="402"/>
    </location>
</feature>
<evidence type="ECO:0000256" key="1">
    <source>
        <dbReference type="SAM" id="MobiDB-lite"/>
    </source>
</evidence>
<feature type="compositionally biased region" description="Low complexity" evidence="1">
    <location>
        <begin position="174"/>
        <end position="203"/>
    </location>
</feature>
<feature type="compositionally biased region" description="Basic and acidic residues" evidence="1">
    <location>
        <begin position="235"/>
        <end position="249"/>
    </location>
</feature>
<accession>A0ABN9V1M5</accession>
<feature type="region of interest" description="Disordered" evidence="1">
    <location>
        <begin position="1"/>
        <end position="43"/>
    </location>
</feature>
<proteinExistence type="predicted"/>
<reference evidence="2" key="1">
    <citation type="submission" date="2023-10" db="EMBL/GenBank/DDBJ databases">
        <authorList>
            <person name="Chen Y."/>
            <person name="Shah S."/>
            <person name="Dougan E. K."/>
            <person name="Thang M."/>
            <person name="Chan C."/>
        </authorList>
    </citation>
    <scope>NUCLEOTIDE SEQUENCE [LARGE SCALE GENOMIC DNA]</scope>
</reference>
<protein>
    <submittedName>
        <fullName evidence="2">Uncharacterized protein</fullName>
    </submittedName>
</protein>
<dbReference type="Proteomes" id="UP001189429">
    <property type="component" value="Unassembled WGS sequence"/>
</dbReference>
<keyword evidence="3" id="KW-1185">Reference proteome</keyword>